<gene>
    <name evidence="2" type="ORF">GCM10007968_26720</name>
</gene>
<dbReference type="InterPro" id="IPR000182">
    <property type="entry name" value="GNAT_dom"/>
</dbReference>
<keyword evidence="3" id="KW-1185">Reference proteome</keyword>
<dbReference type="PROSITE" id="PS51186">
    <property type="entry name" value="GNAT"/>
    <property type="match status" value="1"/>
</dbReference>
<dbReference type="Pfam" id="PF00583">
    <property type="entry name" value="Acetyltransf_1"/>
    <property type="match status" value="1"/>
</dbReference>
<dbReference type="RefSeq" id="WP_188804181.1">
    <property type="nucleotide sequence ID" value="NZ_BMOK01000013.1"/>
</dbReference>
<dbReference type="GO" id="GO:0016747">
    <property type="term" value="F:acyltransferase activity, transferring groups other than amino-acyl groups"/>
    <property type="evidence" value="ECO:0007669"/>
    <property type="project" value="InterPro"/>
</dbReference>
<dbReference type="EMBL" id="BMOK01000013">
    <property type="protein sequence ID" value="GGL61377.1"/>
    <property type="molecule type" value="Genomic_DNA"/>
</dbReference>
<protein>
    <submittedName>
        <fullName evidence="2">N-acetyltransferase</fullName>
    </submittedName>
</protein>
<evidence type="ECO:0000313" key="3">
    <source>
        <dbReference type="Proteomes" id="UP000654670"/>
    </source>
</evidence>
<feature type="domain" description="N-acetyltransferase" evidence="1">
    <location>
        <begin position="1"/>
        <end position="161"/>
    </location>
</feature>
<dbReference type="Proteomes" id="UP000654670">
    <property type="component" value="Unassembled WGS sequence"/>
</dbReference>
<evidence type="ECO:0000313" key="2">
    <source>
        <dbReference type="EMBL" id="GGL61377.1"/>
    </source>
</evidence>
<dbReference type="InterPro" id="IPR016181">
    <property type="entry name" value="Acyl_CoA_acyltransferase"/>
</dbReference>
<reference evidence="2" key="1">
    <citation type="journal article" date="2014" name="Int. J. Syst. Evol. Microbiol.">
        <title>Complete genome sequence of Corynebacterium casei LMG S-19264T (=DSM 44701T), isolated from a smear-ripened cheese.</title>
        <authorList>
            <consortium name="US DOE Joint Genome Institute (JGI-PGF)"/>
            <person name="Walter F."/>
            <person name="Albersmeier A."/>
            <person name="Kalinowski J."/>
            <person name="Ruckert C."/>
        </authorList>
    </citation>
    <scope>NUCLEOTIDE SEQUENCE</scope>
    <source>
        <strain evidence="2">JCM 15325</strain>
    </source>
</reference>
<dbReference type="SUPFAM" id="SSF55729">
    <property type="entry name" value="Acyl-CoA N-acyltransferases (Nat)"/>
    <property type="match status" value="1"/>
</dbReference>
<sequence>MAEFIVSLDFYKQVYEDSIKRFTLPSYQQKYSPLPIKALETASLNPDRSPIVITADKKAVGFFVLYADDFVNKHTDNPNALLLMDLSVNYSEQGKGFAEKGLWQLKPFMRGNFSECNEVVLGVNHKNFKAQKLYEKVGFIDTGRKIMGENGEILILSLSLT</sequence>
<dbReference type="Gene3D" id="3.40.630.30">
    <property type="match status" value="1"/>
</dbReference>
<comment type="caution">
    <text evidence="2">The sequence shown here is derived from an EMBL/GenBank/DDBJ whole genome shotgun (WGS) entry which is preliminary data.</text>
</comment>
<reference evidence="2" key="2">
    <citation type="submission" date="2020-09" db="EMBL/GenBank/DDBJ databases">
        <authorList>
            <person name="Sun Q."/>
            <person name="Ohkuma M."/>
        </authorList>
    </citation>
    <scope>NUCLEOTIDE SEQUENCE</scope>
    <source>
        <strain evidence="2">JCM 15325</strain>
    </source>
</reference>
<dbReference type="AlphaFoldDB" id="A0A917S885"/>
<accession>A0A917S885</accession>
<organism evidence="2 3">
    <name type="scientific">Sporolactobacillus putidus</name>
    <dbReference type="NCBI Taxonomy" id="492735"/>
    <lineage>
        <taxon>Bacteria</taxon>
        <taxon>Bacillati</taxon>
        <taxon>Bacillota</taxon>
        <taxon>Bacilli</taxon>
        <taxon>Bacillales</taxon>
        <taxon>Sporolactobacillaceae</taxon>
        <taxon>Sporolactobacillus</taxon>
    </lineage>
</organism>
<proteinExistence type="predicted"/>
<name>A0A917S885_9BACL</name>
<evidence type="ECO:0000259" key="1">
    <source>
        <dbReference type="PROSITE" id="PS51186"/>
    </source>
</evidence>